<feature type="region of interest" description="Disordered" evidence="1">
    <location>
        <begin position="1"/>
        <end position="43"/>
    </location>
</feature>
<gene>
    <name evidence="3" type="ORF">PEVE_00034850</name>
</gene>
<comment type="caution">
    <text evidence="3">The sequence shown here is derived from an EMBL/GenBank/DDBJ whole genome shotgun (WGS) entry which is preliminary data.</text>
</comment>
<dbReference type="InterPro" id="IPR032718">
    <property type="entry name" value="PGBD4_Znf_C"/>
</dbReference>
<protein>
    <recommendedName>
        <fullName evidence="2">PiggyBac transposable element-derived protein 4 C-terminal zinc-finger domain-containing protein</fullName>
    </recommendedName>
</protein>
<dbReference type="Proteomes" id="UP001159427">
    <property type="component" value="Unassembled WGS sequence"/>
</dbReference>
<sequence>FDENDSDIDFTGFEARRDEESDSESEETSSETSEDSTETETPWTIELSNFEVSEFSGEPGLRLNPPDDAKADHYFLKVFGEQTVDLIIDGRKRQCVNCKAKGKKTPKNYPIETKFMCQQCGVALCQDQCFCDYHNEI</sequence>
<keyword evidence="4" id="KW-1185">Reference proteome</keyword>
<reference evidence="3 4" key="1">
    <citation type="submission" date="2022-05" db="EMBL/GenBank/DDBJ databases">
        <authorList>
            <consortium name="Genoscope - CEA"/>
            <person name="William W."/>
        </authorList>
    </citation>
    <scope>NUCLEOTIDE SEQUENCE [LARGE SCALE GENOMIC DNA]</scope>
</reference>
<organism evidence="3 4">
    <name type="scientific">Porites evermanni</name>
    <dbReference type="NCBI Taxonomy" id="104178"/>
    <lineage>
        <taxon>Eukaryota</taxon>
        <taxon>Metazoa</taxon>
        <taxon>Cnidaria</taxon>
        <taxon>Anthozoa</taxon>
        <taxon>Hexacorallia</taxon>
        <taxon>Scleractinia</taxon>
        <taxon>Fungiina</taxon>
        <taxon>Poritidae</taxon>
        <taxon>Porites</taxon>
    </lineage>
</organism>
<proteinExistence type="predicted"/>
<evidence type="ECO:0000259" key="2">
    <source>
        <dbReference type="Pfam" id="PF13842"/>
    </source>
</evidence>
<feature type="compositionally biased region" description="Acidic residues" evidence="1">
    <location>
        <begin position="20"/>
        <end position="38"/>
    </location>
</feature>
<dbReference type="Pfam" id="PF13842">
    <property type="entry name" value="zf-Tnp_2"/>
    <property type="match status" value="1"/>
</dbReference>
<evidence type="ECO:0000313" key="3">
    <source>
        <dbReference type="EMBL" id="CAH3197516.1"/>
    </source>
</evidence>
<evidence type="ECO:0000313" key="4">
    <source>
        <dbReference type="Proteomes" id="UP001159427"/>
    </source>
</evidence>
<feature type="non-terminal residue" evidence="3">
    <location>
        <position position="1"/>
    </location>
</feature>
<evidence type="ECO:0000256" key="1">
    <source>
        <dbReference type="SAM" id="MobiDB-lite"/>
    </source>
</evidence>
<feature type="domain" description="PiggyBac transposable element-derived protein 4 C-terminal zinc-finger" evidence="2">
    <location>
        <begin position="89"/>
        <end position="134"/>
    </location>
</feature>
<dbReference type="EMBL" id="CALNXI010005325">
    <property type="protein sequence ID" value="CAH3197516.1"/>
    <property type="molecule type" value="Genomic_DNA"/>
</dbReference>
<accession>A0ABN8T200</accession>
<name>A0ABN8T200_9CNID</name>